<evidence type="ECO:0000256" key="2">
    <source>
        <dbReference type="SAM" id="Phobius"/>
    </source>
</evidence>
<proteinExistence type="predicted"/>
<gene>
    <name evidence="3" type="ORF">I7I52_12201</name>
</gene>
<evidence type="ECO:0000256" key="1">
    <source>
        <dbReference type="SAM" id="MobiDB-lite"/>
    </source>
</evidence>
<keyword evidence="2" id="KW-0812">Transmembrane</keyword>
<accession>A0A8H7YC09</accession>
<organism evidence="3 4">
    <name type="scientific">Ajellomyces capsulatus</name>
    <name type="common">Darling's disease fungus</name>
    <name type="synonym">Histoplasma capsulatum</name>
    <dbReference type="NCBI Taxonomy" id="5037"/>
    <lineage>
        <taxon>Eukaryota</taxon>
        <taxon>Fungi</taxon>
        <taxon>Dikarya</taxon>
        <taxon>Ascomycota</taxon>
        <taxon>Pezizomycotina</taxon>
        <taxon>Eurotiomycetes</taxon>
        <taxon>Eurotiomycetidae</taxon>
        <taxon>Onygenales</taxon>
        <taxon>Ajellomycetaceae</taxon>
        <taxon>Histoplasma</taxon>
    </lineage>
</organism>
<dbReference type="Proteomes" id="UP000670092">
    <property type="component" value="Unassembled WGS sequence"/>
</dbReference>
<feature type="transmembrane region" description="Helical" evidence="2">
    <location>
        <begin position="75"/>
        <end position="95"/>
    </location>
</feature>
<evidence type="ECO:0000313" key="4">
    <source>
        <dbReference type="Proteomes" id="UP000670092"/>
    </source>
</evidence>
<comment type="caution">
    <text evidence="3">The sequence shown here is derived from an EMBL/GenBank/DDBJ whole genome shotgun (WGS) entry which is preliminary data.</text>
</comment>
<keyword evidence="2" id="KW-1133">Transmembrane helix</keyword>
<name>A0A8H7YC09_AJECA</name>
<dbReference type="EMBL" id="JAEVHI010000006">
    <property type="protein sequence ID" value="KAG5288652.1"/>
    <property type="molecule type" value="Genomic_DNA"/>
</dbReference>
<evidence type="ECO:0000313" key="3">
    <source>
        <dbReference type="EMBL" id="KAG5288652.1"/>
    </source>
</evidence>
<protein>
    <submittedName>
        <fullName evidence="3">Uncharacterized protein</fullName>
    </submittedName>
</protein>
<keyword evidence="2" id="KW-0472">Membrane</keyword>
<dbReference type="AlphaFoldDB" id="A0A8H7YC09"/>
<feature type="compositionally biased region" description="Polar residues" evidence="1">
    <location>
        <begin position="8"/>
        <end position="21"/>
    </location>
</feature>
<reference evidence="3 4" key="1">
    <citation type="submission" date="2021-01" db="EMBL/GenBank/DDBJ databases">
        <title>Chromosome-level genome assembly of a human fungal pathogen reveals clustering of transcriptionally co-regulated genes.</title>
        <authorList>
            <person name="Voorhies M."/>
            <person name="Cohen S."/>
            <person name="Shea T.P."/>
            <person name="Petrus S."/>
            <person name="Munoz J.F."/>
            <person name="Poplawski S."/>
            <person name="Goldman W.E."/>
            <person name="Michael T."/>
            <person name="Cuomo C.A."/>
            <person name="Sil A."/>
            <person name="Beyhan S."/>
        </authorList>
    </citation>
    <scope>NUCLEOTIDE SEQUENCE [LARGE SCALE GENOMIC DNA]</scope>
    <source>
        <strain evidence="3 4">G184AR</strain>
    </source>
</reference>
<feature type="region of interest" description="Disordered" evidence="1">
    <location>
        <begin position="1"/>
        <end position="23"/>
    </location>
</feature>
<sequence length="105" mass="11549">MMIFSGGRNASNTSKTTTQQPIKPRNSVIGGGLALVLILRFRLCSSPNSPFFPGNLSRAYNTDVRLAHRWGASTYLQYFGGLTFLAAGSVLHSLFSRNREKPMIL</sequence>
<dbReference type="VEuPathDB" id="FungiDB:I7I52_12201"/>